<protein>
    <submittedName>
        <fullName evidence="2">Helix-turn-helix domain-containing protein</fullName>
    </submittedName>
</protein>
<accession>A0A7K1KXK4</accession>
<dbReference type="InterPro" id="IPR010982">
    <property type="entry name" value="Lambda_DNA-bd_dom_sf"/>
</dbReference>
<dbReference type="Pfam" id="PF13560">
    <property type="entry name" value="HTH_31"/>
    <property type="match status" value="1"/>
</dbReference>
<reference evidence="2 3" key="1">
    <citation type="submission" date="2019-11" db="EMBL/GenBank/DDBJ databases">
        <authorList>
            <person name="Cao P."/>
        </authorList>
    </citation>
    <scope>NUCLEOTIDE SEQUENCE [LARGE SCALE GENOMIC DNA]</scope>
    <source>
        <strain evidence="2 3">NEAU-AAG5</strain>
    </source>
</reference>
<dbReference type="InterPro" id="IPR001387">
    <property type="entry name" value="Cro/C1-type_HTH"/>
</dbReference>
<name>A0A7K1KXK4_9ACTN</name>
<dbReference type="Pfam" id="PF19054">
    <property type="entry name" value="DUF5753"/>
    <property type="match status" value="1"/>
</dbReference>
<dbReference type="Gene3D" id="1.10.260.40">
    <property type="entry name" value="lambda repressor-like DNA-binding domains"/>
    <property type="match status" value="1"/>
</dbReference>
<dbReference type="InterPro" id="IPR043917">
    <property type="entry name" value="DUF5753"/>
</dbReference>
<evidence type="ECO:0000313" key="3">
    <source>
        <dbReference type="Proteomes" id="UP000432015"/>
    </source>
</evidence>
<dbReference type="AlphaFoldDB" id="A0A7K1KXK4"/>
<keyword evidence="3" id="KW-1185">Reference proteome</keyword>
<evidence type="ECO:0000313" key="2">
    <source>
        <dbReference type="EMBL" id="MUN36715.1"/>
    </source>
</evidence>
<comment type="caution">
    <text evidence="2">The sequence shown here is derived from an EMBL/GenBank/DDBJ whole genome shotgun (WGS) entry which is preliminary data.</text>
</comment>
<feature type="domain" description="HTH cro/C1-type" evidence="1">
    <location>
        <begin position="21"/>
        <end position="75"/>
    </location>
</feature>
<proteinExistence type="predicted"/>
<dbReference type="SUPFAM" id="SSF47413">
    <property type="entry name" value="lambda repressor-like DNA-binding domains"/>
    <property type="match status" value="1"/>
</dbReference>
<dbReference type="CDD" id="cd00093">
    <property type="entry name" value="HTH_XRE"/>
    <property type="match status" value="1"/>
</dbReference>
<dbReference type="SMART" id="SM00530">
    <property type="entry name" value="HTH_XRE"/>
    <property type="match status" value="1"/>
</dbReference>
<evidence type="ECO:0000259" key="1">
    <source>
        <dbReference type="PROSITE" id="PS50943"/>
    </source>
</evidence>
<gene>
    <name evidence="2" type="ORF">GNZ18_08920</name>
</gene>
<dbReference type="RefSeq" id="WP_156215791.1">
    <property type="nucleotide sequence ID" value="NZ_WOFH01000003.1"/>
</dbReference>
<dbReference type="GO" id="GO:0003677">
    <property type="term" value="F:DNA binding"/>
    <property type="evidence" value="ECO:0007669"/>
    <property type="project" value="InterPro"/>
</dbReference>
<dbReference type="Proteomes" id="UP000432015">
    <property type="component" value="Unassembled WGS sequence"/>
</dbReference>
<dbReference type="EMBL" id="WOFH01000003">
    <property type="protein sequence ID" value="MUN36715.1"/>
    <property type="molecule type" value="Genomic_DNA"/>
</dbReference>
<dbReference type="PROSITE" id="PS50943">
    <property type="entry name" value="HTH_CROC1"/>
    <property type="match status" value="1"/>
</dbReference>
<sequence>MAETSGKAKDNPELRTFGAEVRRLREGAGLNQAELAVLVHVSRAYISHVERGRTRCRYDFAERLDIALRANGEIIRAWDDLLEAIKSIRYAAYFVDFPKAELTANLIRVYETHIVNGLFQTERYASAILKSPDDVTTRMTRQKQVMSDPLPKIFVVLEESVLHRQVGSADVMREQLEFLYELSHRDGVRLQVLPTVYVEEARAAFAIATQADRSEAAYVVTATGGITSADPADAANLHVRFASLQAEALNVRDSRALIRKVIEERWT</sequence>
<organism evidence="2 3">
    <name type="scientific">Actinomadura litoris</name>
    <dbReference type="NCBI Taxonomy" id="2678616"/>
    <lineage>
        <taxon>Bacteria</taxon>
        <taxon>Bacillati</taxon>
        <taxon>Actinomycetota</taxon>
        <taxon>Actinomycetes</taxon>
        <taxon>Streptosporangiales</taxon>
        <taxon>Thermomonosporaceae</taxon>
        <taxon>Actinomadura</taxon>
    </lineage>
</organism>